<evidence type="ECO:0000256" key="1">
    <source>
        <dbReference type="ARBA" id="ARBA00004141"/>
    </source>
</evidence>
<sequence>MSLSADVTFAIASASICAALILVRCGYRLLSRCKSHVACHRSWHSDDAYMAFALLPLVGRTTCIAVSFVLNPNHAHAIATVAEAGVQSLTVAQLEQRYITSYKLLIGGRICYALFLWSLKLCLLNFYSRFVHVLRWGEGASRALWWFIVISFVIVLITTLADCQPMHLMWSVEKHKCQKALGNLVTMAVFNILTDIALIIFPFPILRYIKINTKARLPLIFLFCLAGFVVAITIIRLPLILNESVSQRSRSMWASIEILCACVVANTAFYYAFFKEVQRGHDTSAAPSSNVGRMNFYHTPSQSRHVRPSESLELTDAARHSSLSVYAHSGG</sequence>
<feature type="transmembrane region" description="Helical" evidence="6">
    <location>
        <begin position="6"/>
        <end position="27"/>
    </location>
</feature>
<dbReference type="PANTHER" id="PTHR33048:SF19">
    <property type="entry name" value="MEMBRANE PROTEIN PTH11-LIKE, PUTATIVE (AFU_ORTHOLOGUE AFUA_1G14080)-RELATED"/>
    <property type="match status" value="1"/>
</dbReference>
<feature type="domain" description="Rhodopsin" evidence="7">
    <location>
        <begin position="32"/>
        <end position="265"/>
    </location>
</feature>
<organism evidence="8 9">
    <name type="scientific">Thelonectria olida</name>
    <dbReference type="NCBI Taxonomy" id="1576542"/>
    <lineage>
        <taxon>Eukaryota</taxon>
        <taxon>Fungi</taxon>
        <taxon>Dikarya</taxon>
        <taxon>Ascomycota</taxon>
        <taxon>Pezizomycotina</taxon>
        <taxon>Sordariomycetes</taxon>
        <taxon>Hypocreomycetidae</taxon>
        <taxon>Hypocreales</taxon>
        <taxon>Nectriaceae</taxon>
        <taxon>Thelonectria</taxon>
    </lineage>
</organism>
<evidence type="ECO:0000313" key="9">
    <source>
        <dbReference type="Proteomes" id="UP000777438"/>
    </source>
</evidence>
<evidence type="ECO:0000256" key="6">
    <source>
        <dbReference type="SAM" id="Phobius"/>
    </source>
</evidence>
<evidence type="ECO:0000256" key="4">
    <source>
        <dbReference type="ARBA" id="ARBA00023136"/>
    </source>
</evidence>
<dbReference type="Proteomes" id="UP000777438">
    <property type="component" value="Unassembled WGS sequence"/>
</dbReference>
<evidence type="ECO:0000313" key="8">
    <source>
        <dbReference type="EMBL" id="KAH6884888.1"/>
    </source>
</evidence>
<feature type="transmembrane region" description="Helical" evidence="6">
    <location>
        <begin position="217"/>
        <end position="241"/>
    </location>
</feature>
<reference evidence="8 9" key="1">
    <citation type="journal article" date="2021" name="Nat. Commun.">
        <title>Genetic determinants of endophytism in the Arabidopsis root mycobiome.</title>
        <authorList>
            <person name="Mesny F."/>
            <person name="Miyauchi S."/>
            <person name="Thiergart T."/>
            <person name="Pickel B."/>
            <person name="Atanasova L."/>
            <person name="Karlsson M."/>
            <person name="Huettel B."/>
            <person name="Barry K.W."/>
            <person name="Haridas S."/>
            <person name="Chen C."/>
            <person name="Bauer D."/>
            <person name="Andreopoulos W."/>
            <person name="Pangilinan J."/>
            <person name="LaButti K."/>
            <person name="Riley R."/>
            <person name="Lipzen A."/>
            <person name="Clum A."/>
            <person name="Drula E."/>
            <person name="Henrissat B."/>
            <person name="Kohler A."/>
            <person name="Grigoriev I.V."/>
            <person name="Martin F.M."/>
            <person name="Hacquard S."/>
        </authorList>
    </citation>
    <scope>NUCLEOTIDE SEQUENCE [LARGE SCALE GENOMIC DNA]</scope>
    <source>
        <strain evidence="8 9">MPI-CAGE-CH-0241</strain>
    </source>
</reference>
<dbReference type="InterPro" id="IPR049326">
    <property type="entry name" value="Rhodopsin_dom_fungi"/>
</dbReference>
<feature type="transmembrane region" description="Helical" evidence="6">
    <location>
        <begin position="253"/>
        <end position="274"/>
    </location>
</feature>
<feature type="transmembrane region" description="Helical" evidence="6">
    <location>
        <begin position="48"/>
        <end position="70"/>
    </location>
</feature>
<keyword evidence="4 6" id="KW-0472">Membrane</keyword>
<dbReference type="PANTHER" id="PTHR33048">
    <property type="entry name" value="PTH11-LIKE INTEGRAL MEMBRANE PROTEIN (AFU_ORTHOLOGUE AFUA_5G11245)"/>
    <property type="match status" value="1"/>
</dbReference>
<keyword evidence="9" id="KW-1185">Reference proteome</keyword>
<comment type="subcellular location">
    <subcellularLocation>
        <location evidence="1">Membrane</location>
        <topology evidence="1">Multi-pass membrane protein</topology>
    </subcellularLocation>
</comment>
<name>A0A9P8W1E0_9HYPO</name>
<dbReference type="AlphaFoldDB" id="A0A9P8W1E0"/>
<proteinExistence type="inferred from homology"/>
<dbReference type="InterPro" id="IPR052337">
    <property type="entry name" value="SAT4-like"/>
</dbReference>
<accession>A0A9P8W1E0</accession>
<dbReference type="GO" id="GO:0016020">
    <property type="term" value="C:membrane"/>
    <property type="evidence" value="ECO:0007669"/>
    <property type="project" value="UniProtKB-SubCell"/>
</dbReference>
<dbReference type="Pfam" id="PF20684">
    <property type="entry name" value="Fung_rhodopsin"/>
    <property type="match status" value="1"/>
</dbReference>
<evidence type="ECO:0000256" key="3">
    <source>
        <dbReference type="ARBA" id="ARBA00022989"/>
    </source>
</evidence>
<comment type="caution">
    <text evidence="8">The sequence shown here is derived from an EMBL/GenBank/DDBJ whole genome shotgun (WGS) entry which is preliminary data.</text>
</comment>
<keyword evidence="3 6" id="KW-1133">Transmembrane helix</keyword>
<evidence type="ECO:0000256" key="5">
    <source>
        <dbReference type="ARBA" id="ARBA00038359"/>
    </source>
</evidence>
<feature type="transmembrane region" description="Helical" evidence="6">
    <location>
        <begin position="181"/>
        <end position="205"/>
    </location>
</feature>
<dbReference type="OrthoDB" id="2988756at2759"/>
<dbReference type="EMBL" id="JAGPYM010000019">
    <property type="protein sequence ID" value="KAH6884888.1"/>
    <property type="molecule type" value="Genomic_DNA"/>
</dbReference>
<protein>
    <recommendedName>
        <fullName evidence="7">Rhodopsin domain-containing protein</fullName>
    </recommendedName>
</protein>
<feature type="transmembrane region" description="Helical" evidence="6">
    <location>
        <begin position="104"/>
        <end position="123"/>
    </location>
</feature>
<gene>
    <name evidence="8" type="ORF">B0T10DRAFT_492941</name>
</gene>
<evidence type="ECO:0000256" key="2">
    <source>
        <dbReference type="ARBA" id="ARBA00022692"/>
    </source>
</evidence>
<keyword evidence="2 6" id="KW-0812">Transmembrane</keyword>
<evidence type="ECO:0000259" key="7">
    <source>
        <dbReference type="Pfam" id="PF20684"/>
    </source>
</evidence>
<comment type="similarity">
    <text evidence="5">Belongs to the SAT4 family.</text>
</comment>
<feature type="transmembrane region" description="Helical" evidence="6">
    <location>
        <begin position="143"/>
        <end position="161"/>
    </location>
</feature>